<gene>
    <name evidence="1" type="ORF">C7389_1293</name>
</gene>
<evidence type="ECO:0000313" key="2">
    <source>
        <dbReference type="Proteomes" id="UP000295129"/>
    </source>
</evidence>
<dbReference type="OrthoDB" id="9180615at2"/>
<dbReference type="AlphaFoldDB" id="A0A4R6DL94"/>
<protein>
    <submittedName>
        <fullName evidence="1">Uncharacterized protein</fullName>
    </submittedName>
</protein>
<evidence type="ECO:0000313" key="1">
    <source>
        <dbReference type="EMBL" id="TDN45550.1"/>
    </source>
</evidence>
<sequence>MALPPLSFDVFREDQLEAERVFGYDADGVACYYAHRYQLHEVRSDDGEEFYAAASYGESVTAWLLRDERWLIHRIVRVGDQGEGQSFYSFSESMPR</sequence>
<organism evidence="1 2">
    <name type="scientific">Azoarcus indigens</name>
    <dbReference type="NCBI Taxonomy" id="29545"/>
    <lineage>
        <taxon>Bacteria</taxon>
        <taxon>Pseudomonadati</taxon>
        <taxon>Pseudomonadota</taxon>
        <taxon>Betaproteobacteria</taxon>
        <taxon>Rhodocyclales</taxon>
        <taxon>Zoogloeaceae</taxon>
        <taxon>Azoarcus</taxon>
    </lineage>
</organism>
<keyword evidence="2" id="KW-1185">Reference proteome</keyword>
<comment type="caution">
    <text evidence="1">The sequence shown here is derived from an EMBL/GenBank/DDBJ whole genome shotgun (WGS) entry which is preliminary data.</text>
</comment>
<dbReference type="Proteomes" id="UP000295129">
    <property type="component" value="Unassembled WGS sequence"/>
</dbReference>
<dbReference type="EMBL" id="SNVV01000029">
    <property type="protein sequence ID" value="TDN45550.1"/>
    <property type="molecule type" value="Genomic_DNA"/>
</dbReference>
<dbReference type="RefSeq" id="WP_133594828.1">
    <property type="nucleotide sequence ID" value="NZ_SNVV01000029.1"/>
</dbReference>
<name>A0A4R6DL94_9RHOO</name>
<accession>A0A4R6DL94</accession>
<reference evidence="1 2" key="1">
    <citation type="submission" date="2019-03" db="EMBL/GenBank/DDBJ databases">
        <title>Genomic Encyclopedia of Type Strains, Phase IV (KMG-IV): sequencing the most valuable type-strain genomes for metagenomic binning, comparative biology and taxonomic classification.</title>
        <authorList>
            <person name="Goeker M."/>
        </authorList>
    </citation>
    <scope>NUCLEOTIDE SEQUENCE [LARGE SCALE GENOMIC DNA]</scope>
    <source>
        <strain evidence="1 2">DSM 12121</strain>
    </source>
</reference>
<proteinExistence type="predicted"/>